<dbReference type="EMBL" id="CAJNJA010006088">
    <property type="protein sequence ID" value="CAE7205254.1"/>
    <property type="molecule type" value="Genomic_DNA"/>
</dbReference>
<feature type="chain" id="PRO_5032580656" evidence="1">
    <location>
        <begin position="27"/>
        <end position="108"/>
    </location>
</feature>
<feature type="domain" description="GST N-terminal" evidence="2">
    <location>
        <begin position="48"/>
        <end position="108"/>
    </location>
</feature>
<organism evidence="3 4">
    <name type="scientific">Symbiodinium necroappetens</name>
    <dbReference type="NCBI Taxonomy" id="1628268"/>
    <lineage>
        <taxon>Eukaryota</taxon>
        <taxon>Sar</taxon>
        <taxon>Alveolata</taxon>
        <taxon>Dinophyceae</taxon>
        <taxon>Suessiales</taxon>
        <taxon>Symbiodiniaceae</taxon>
        <taxon>Symbiodinium</taxon>
    </lineage>
</organism>
<accession>A0A812JMX5</accession>
<dbReference type="AlphaFoldDB" id="A0A812JMX5"/>
<feature type="signal peptide" evidence="1">
    <location>
        <begin position="1"/>
        <end position="26"/>
    </location>
</feature>
<dbReference type="Proteomes" id="UP000601435">
    <property type="component" value="Unassembled WGS sequence"/>
</dbReference>
<keyword evidence="1" id="KW-0732">Signal</keyword>
<name>A0A812JMX5_9DINO</name>
<comment type="caution">
    <text evidence="3">The sequence shown here is derived from an EMBL/GenBank/DDBJ whole genome shotgun (WGS) entry which is preliminary data.</text>
</comment>
<evidence type="ECO:0000313" key="3">
    <source>
        <dbReference type="EMBL" id="CAE7205254.1"/>
    </source>
</evidence>
<dbReference type="PROSITE" id="PS50404">
    <property type="entry name" value="GST_NTER"/>
    <property type="match status" value="1"/>
</dbReference>
<reference evidence="3" key="1">
    <citation type="submission" date="2021-02" db="EMBL/GenBank/DDBJ databases">
        <authorList>
            <person name="Dougan E. K."/>
            <person name="Rhodes N."/>
            <person name="Thang M."/>
            <person name="Chan C."/>
        </authorList>
    </citation>
    <scope>NUCLEOTIDE SEQUENCE</scope>
</reference>
<sequence length="108" mass="12023">MAVLRSTRRPLLATAIFLLSWQTSQLVKTVFVGGGSVARQVQVARHADSYSLRYFDVRGAAETVRLLLAAAGQEYEDNRYPLSFGVPGDFSTIVRKDCCFCFLRTGQE</sequence>
<dbReference type="InterPro" id="IPR004045">
    <property type="entry name" value="Glutathione_S-Trfase_N"/>
</dbReference>
<keyword evidence="4" id="KW-1185">Reference proteome</keyword>
<evidence type="ECO:0000259" key="2">
    <source>
        <dbReference type="PROSITE" id="PS50404"/>
    </source>
</evidence>
<gene>
    <name evidence="3" type="primary">GST</name>
    <name evidence="3" type="ORF">SNEC2469_LOCUS1735</name>
</gene>
<proteinExistence type="predicted"/>
<evidence type="ECO:0000256" key="1">
    <source>
        <dbReference type="SAM" id="SignalP"/>
    </source>
</evidence>
<evidence type="ECO:0000313" key="4">
    <source>
        <dbReference type="Proteomes" id="UP000601435"/>
    </source>
</evidence>
<protein>
    <submittedName>
        <fullName evidence="3">GST protein</fullName>
    </submittedName>
</protein>
<dbReference type="InterPro" id="IPR036249">
    <property type="entry name" value="Thioredoxin-like_sf"/>
</dbReference>
<dbReference type="OrthoDB" id="422574at2759"/>
<dbReference type="SUPFAM" id="SSF52833">
    <property type="entry name" value="Thioredoxin-like"/>
    <property type="match status" value="1"/>
</dbReference>
<dbReference type="Gene3D" id="1.20.1050.130">
    <property type="match status" value="1"/>
</dbReference>